<dbReference type="KEGG" id="bliq:INP51_12725"/>
<organism evidence="2 3">
    <name type="scientific">Blautia liquoris</name>
    <dbReference type="NCBI Taxonomy" id="2779518"/>
    <lineage>
        <taxon>Bacteria</taxon>
        <taxon>Bacillati</taxon>
        <taxon>Bacillota</taxon>
        <taxon>Clostridia</taxon>
        <taxon>Lachnospirales</taxon>
        <taxon>Lachnospiraceae</taxon>
        <taxon>Blautia</taxon>
    </lineage>
</organism>
<dbReference type="AlphaFoldDB" id="A0A7M2RHN1"/>
<dbReference type="PANTHER" id="PTHR43752">
    <property type="entry name" value="BNR/ASP-BOX REPEAT FAMILY PROTEIN"/>
    <property type="match status" value="1"/>
</dbReference>
<reference evidence="2 3" key="1">
    <citation type="submission" date="2020-10" db="EMBL/GenBank/DDBJ databases">
        <title>Blautia liquoris sp.nov., isolated from the mud in a fermentation cellar used for the production of Chinese strong-flavoured liquor.</title>
        <authorList>
            <person name="Lu L."/>
        </authorList>
    </citation>
    <scope>NUCLEOTIDE SEQUENCE [LARGE SCALE GENOMIC DNA]</scope>
    <source>
        <strain evidence="2 3">LZLJ-3</strain>
    </source>
</reference>
<dbReference type="Pfam" id="PF13088">
    <property type="entry name" value="BNR_2"/>
    <property type="match status" value="1"/>
</dbReference>
<feature type="domain" description="Sialidase" evidence="1">
    <location>
        <begin position="42"/>
        <end position="339"/>
    </location>
</feature>
<evidence type="ECO:0000313" key="2">
    <source>
        <dbReference type="EMBL" id="QOV18850.1"/>
    </source>
</evidence>
<dbReference type="PANTHER" id="PTHR43752:SF2">
    <property type="entry name" value="BNR_ASP-BOX REPEAT FAMILY PROTEIN"/>
    <property type="match status" value="1"/>
</dbReference>
<dbReference type="InterPro" id="IPR011040">
    <property type="entry name" value="Sialidase"/>
</dbReference>
<dbReference type="InterPro" id="IPR036278">
    <property type="entry name" value="Sialidase_sf"/>
</dbReference>
<gene>
    <name evidence="2" type="ORF">INP51_12725</name>
</gene>
<dbReference type="RefSeq" id="WP_193735212.1">
    <property type="nucleotide sequence ID" value="NZ_CP063304.1"/>
</dbReference>
<sequence length="387" mass="44209">MNLSNSALTPANVLVNPVDNRFRDVNRRWQGVPSIEVTAKGRIFVDFFSGDGAEIGGNFLVLCVSDDKGHTFKSCVTVVEHPDPECRIYDPCLWLSPKGELWMIYNQVHGFNDCRSGVWAVICKHPDTDTLVWTTPRRIANGIMINKPTIISTGDWLFPCAIWRDECGAFPTERHGLEKEQFSNIYASSDQGKTFRLRGSADIPNRSFDEHMVVEKEDKSLWMLVRTFDGIGESFSYDEGYTWTEGKKSHIDGPCSRFHIRRLKSGRLLMVNHLNFDEKIDLSNIMQQGNVKAWKGRSHLTAMLSEDDGKTWPHTLLLDERNEAAYPDAKECEDGYIYITYDWERVRQREILLAKITEEDIICGKIKSRDGMIKHIVNKAKGQPDVS</sequence>
<dbReference type="CDD" id="cd15482">
    <property type="entry name" value="Sialidase_non-viral"/>
    <property type="match status" value="1"/>
</dbReference>
<accession>A0A7M2RHN1</accession>
<protein>
    <submittedName>
        <fullName evidence="2">Exo-alpha-sialidase</fullName>
    </submittedName>
</protein>
<dbReference type="SUPFAM" id="SSF50939">
    <property type="entry name" value="Sialidases"/>
    <property type="match status" value="1"/>
</dbReference>
<name>A0A7M2RHN1_9FIRM</name>
<evidence type="ECO:0000313" key="3">
    <source>
        <dbReference type="Proteomes" id="UP000593601"/>
    </source>
</evidence>
<evidence type="ECO:0000259" key="1">
    <source>
        <dbReference type="Pfam" id="PF13088"/>
    </source>
</evidence>
<dbReference type="Proteomes" id="UP000593601">
    <property type="component" value="Chromosome"/>
</dbReference>
<dbReference type="EMBL" id="CP063304">
    <property type="protein sequence ID" value="QOV18850.1"/>
    <property type="molecule type" value="Genomic_DNA"/>
</dbReference>
<dbReference type="Gene3D" id="2.120.10.10">
    <property type="match status" value="1"/>
</dbReference>
<keyword evidence="3" id="KW-1185">Reference proteome</keyword>
<proteinExistence type="predicted"/>